<dbReference type="InterPro" id="IPR009044">
    <property type="entry name" value="ssDNA-bd_transcriptional_reg"/>
</dbReference>
<comment type="caution">
    <text evidence="3">The sequence shown here is derived from an EMBL/GenBank/DDBJ whole genome shotgun (WGS) entry which is preliminary data.</text>
</comment>
<keyword evidence="3" id="KW-0238">DNA-binding</keyword>
<dbReference type="Proteomes" id="UP001190700">
    <property type="component" value="Unassembled WGS sequence"/>
</dbReference>
<dbReference type="SUPFAM" id="SSF54447">
    <property type="entry name" value="ssDNA-binding transcriptional regulator domain"/>
    <property type="match status" value="1"/>
</dbReference>
<dbReference type="PANTHER" id="PTHR31745">
    <property type="entry name" value="SINGLE-STRANDED DNA-BINDING PROTEIN WHY2, MITOCHONDRIAL"/>
    <property type="match status" value="1"/>
</dbReference>
<keyword evidence="4" id="KW-1185">Reference proteome</keyword>
<dbReference type="Pfam" id="PF08536">
    <property type="entry name" value="Whirly"/>
    <property type="match status" value="1"/>
</dbReference>
<organism evidence="3 4">
    <name type="scientific">Cymbomonas tetramitiformis</name>
    <dbReference type="NCBI Taxonomy" id="36881"/>
    <lineage>
        <taxon>Eukaryota</taxon>
        <taxon>Viridiplantae</taxon>
        <taxon>Chlorophyta</taxon>
        <taxon>Pyramimonadophyceae</taxon>
        <taxon>Pyramimonadales</taxon>
        <taxon>Pyramimonadaceae</taxon>
        <taxon>Cymbomonas</taxon>
    </lineage>
</organism>
<gene>
    <name evidence="3" type="ORF">CYMTET_26503</name>
</gene>
<dbReference type="InterPro" id="IPR013742">
    <property type="entry name" value="Whirly"/>
</dbReference>
<dbReference type="PANTHER" id="PTHR31745:SF1">
    <property type="entry name" value="SINGLE-STRANDED DNA-BINDING PROTEIN WHY2, MITOCHONDRIAL"/>
    <property type="match status" value="1"/>
</dbReference>
<evidence type="ECO:0000313" key="3">
    <source>
        <dbReference type="EMBL" id="KAK3264779.1"/>
    </source>
</evidence>
<evidence type="ECO:0000256" key="1">
    <source>
        <dbReference type="ARBA" id="ARBA00006061"/>
    </source>
</evidence>
<reference evidence="3 4" key="1">
    <citation type="journal article" date="2015" name="Genome Biol. Evol.">
        <title>Comparative Genomics of a Bacterivorous Green Alga Reveals Evolutionary Causalities and Consequences of Phago-Mixotrophic Mode of Nutrition.</title>
        <authorList>
            <person name="Burns J.A."/>
            <person name="Paasch A."/>
            <person name="Narechania A."/>
            <person name="Kim E."/>
        </authorList>
    </citation>
    <scope>NUCLEOTIDE SEQUENCE [LARGE SCALE GENOMIC DNA]</scope>
    <source>
        <strain evidence="3 4">PLY_AMNH</strain>
    </source>
</reference>
<dbReference type="GO" id="GO:0006952">
    <property type="term" value="P:defense response"/>
    <property type="evidence" value="ECO:0007669"/>
    <property type="project" value="InterPro"/>
</dbReference>
<dbReference type="GO" id="GO:0003697">
    <property type="term" value="F:single-stranded DNA binding"/>
    <property type="evidence" value="ECO:0007669"/>
    <property type="project" value="InterPro"/>
</dbReference>
<protein>
    <submittedName>
        <fullName evidence="3">Single-stranded DNA-binding protein why1, chloroplastic, variant 2</fullName>
    </submittedName>
</protein>
<name>A0AAE0FRQ8_9CHLO</name>
<evidence type="ECO:0000313" key="4">
    <source>
        <dbReference type="Proteomes" id="UP001190700"/>
    </source>
</evidence>
<dbReference type="AlphaFoldDB" id="A0AAE0FRQ8"/>
<sequence length="159" mass="17432">MLEKPGCMLLEFAPAIGERQYDWSKKQTFSLSPVEAGDIMENAKEGCQFYHDPNKGRSGEGSITKQLSISRTPDGKGFFFQLGTSRFTIGAPTTYCKEAHATPGWRYTSIGSYSVTRVLSSIGTSGDGSELTEEDALVVGEDAALELEKREWGWCLSTL</sequence>
<keyword evidence="2" id="KW-0809">Transit peptide</keyword>
<dbReference type="Gene3D" id="2.30.31.10">
    <property type="entry name" value="Transcriptional Coactivator Pc4, Chain A"/>
    <property type="match status" value="1"/>
</dbReference>
<dbReference type="EMBL" id="LGRX02014362">
    <property type="protein sequence ID" value="KAK3264779.1"/>
    <property type="molecule type" value="Genomic_DNA"/>
</dbReference>
<evidence type="ECO:0000256" key="2">
    <source>
        <dbReference type="ARBA" id="ARBA00022946"/>
    </source>
</evidence>
<accession>A0AAE0FRQ8</accession>
<proteinExistence type="inferred from homology"/>
<comment type="similarity">
    <text evidence="1">Belongs to the Whirly family.</text>
</comment>
<dbReference type="GO" id="GO:0006355">
    <property type="term" value="P:regulation of DNA-templated transcription"/>
    <property type="evidence" value="ECO:0007669"/>
    <property type="project" value="InterPro"/>
</dbReference>